<evidence type="ECO:0000256" key="1">
    <source>
        <dbReference type="ARBA" id="ARBA00022723"/>
    </source>
</evidence>
<keyword evidence="7" id="KW-1185">Reference proteome</keyword>
<dbReference type="RefSeq" id="XP_067081484.1">
    <property type="nucleotide sequence ID" value="XM_067225383.1"/>
</dbReference>
<feature type="compositionally biased region" description="Basic and acidic residues" evidence="4">
    <location>
        <begin position="759"/>
        <end position="768"/>
    </location>
</feature>
<feature type="compositionally biased region" description="Polar residues" evidence="4">
    <location>
        <begin position="619"/>
        <end position="637"/>
    </location>
</feature>
<evidence type="ECO:0000256" key="3">
    <source>
        <dbReference type="ARBA" id="ARBA00022833"/>
    </source>
</evidence>
<feature type="compositionally biased region" description="Polar residues" evidence="4">
    <location>
        <begin position="559"/>
        <end position="571"/>
    </location>
</feature>
<proteinExistence type="predicted"/>
<organism evidence="6 7">
    <name type="scientific">Trypanosoma equiperdum</name>
    <dbReference type="NCBI Taxonomy" id="5694"/>
    <lineage>
        <taxon>Eukaryota</taxon>
        <taxon>Discoba</taxon>
        <taxon>Euglenozoa</taxon>
        <taxon>Kinetoplastea</taxon>
        <taxon>Metakinetoplastina</taxon>
        <taxon>Trypanosomatida</taxon>
        <taxon>Trypanosomatidae</taxon>
        <taxon>Trypanosoma</taxon>
    </lineage>
</organism>
<feature type="compositionally biased region" description="Low complexity" evidence="4">
    <location>
        <begin position="18"/>
        <end position="47"/>
    </location>
</feature>
<feature type="region of interest" description="Disordered" evidence="4">
    <location>
        <begin position="749"/>
        <end position="780"/>
    </location>
</feature>
<protein>
    <submittedName>
        <fullName evidence="6">CW-type Zinc Finger, putative</fullName>
    </submittedName>
</protein>
<dbReference type="Proteomes" id="UP000195570">
    <property type="component" value="Unassembled WGS sequence"/>
</dbReference>
<feature type="compositionally biased region" description="Basic residues" evidence="4">
    <location>
        <begin position="769"/>
        <end position="780"/>
    </location>
</feature>
<dbReference type="InterPro" id="IPR011124">
    <property type="entry name" value="Znf_CW"/>
</dbReference>
<keyword evidence="2" id="KW-0863">Zinc-finger</keyword>
<evidence type="ECO:0000313" key="6">
    <source>
        <dbReference type="EMBL" id="SCU70717.1"/>
    </source>
</evidence>
<feature type="compositionally biased region" description="Low complexity" evidence="4">
    <location>
        <begin position="118"/>
        <end position="132"/>
    </location>
</feature>
<evidence type="ECO:0000256" key="2">
    <source>
        <dbReference type="ARBA" id="ARBA00022771"/>
    </source>
</evidence>
<reference evidence="6" key="1">
    <citation type="submission" date="2016-09" db="EMBL/GenBank/DDBJ databases">
        <authorList>
            <person name="Hebert L."/>
            <person name="Moumen B."/>
        </authorList>
    </citation>
    <scope>NUCLEOTIDE SEQUENCE [LARGE SCALE GENOMIC DNA]</scope>
    <source>
        <strain evidence="6">OVI</strain>
    </source>
</reference>
<comment type="caution">
    <text evidence="6">The sequence shown here is derived from an EMBL/GenBank/DDBJ whole genome shotgun (WGS) entry which is preliminary data.</text>
</comment>
<keyword evidence="1" id="KW-0479">Metal-binding</keyword>
<gene>
    <name evidence="6" type="ORF">TEOVI_000229100</name>
</gene>
<feature type="compositionally biased region" description="Basic and acidic residues" evidence="4">
    <location>
        <begin position="605"/>
        <end position="617"/>
    </location>
</feature>
<dbReference type="EMBL" id="CZPT02001523">
    <property type="protein sequence ID" value="SCU70717.1"/>
    <property type="molecule type" value="Genomic_DNA"/>
</dbReference>
<feature type="region of interest" description="Disordered" evidence="4">
    <location>
        <begin position="99"/>
        <end position="144"/>
    </location>
</feature>
<dbReference type="VEuPathDB" id="TriTrypDB:TEOVI_000229100"/>
<evidence type="ECO:0000259" key="5">
    <source>
        <dbReference type="PROSITE" id="PS51050"/>
    </source>
</evidence>
<feature type="region of interest" description="Disordered" evidence="4">
    <location>
        <begin position="1"/>
        <end position="63"/>
    </location>
</feature>
<feature type="compositionally biased region" description="Polar residues" evidence="4">
    <location>
        <begin position="659"/>
        <end position="670"/>
    </location>
</feature>
<feature type="compositionally biased region" description="Basic and acidic residues" evidence="4">
    <location>
        <begin position="483"/>
        <end position="494"/>
    </location>
</feature>
<feature type="region of interest" description="Disordered" evidence="4">
    <location>
        <begin position="252"/>
        <end position="272"/>
    </location>
</feature>
<name>A0A1G4IF35_TRYEQ</name>
<dbReference type="GO" id="GO:0008270">
    <property type="term" value="F:zinc ion binding"/>
    <property type="evidence" value="ECO:0007669"/>
    <property type="project" value="UniProtKB-KW"/>
</dbReference>
<feature type="region of interest" description="Disordered" evidence="4">
    <location>
        <begin position="470"/>
        <end position="711"/>
    </location>
</feature>
<dbReference type="GeneID" id="92376231"/>
<evidence type="ECO:0000313" key="7">
    <source>
        <dbReference type="Proteomes" id="UP000195570"/>
    </source>
</evidence>
<keyword evidence="3" id="KW-0862">Zinc</keyword>
<accession>A0A1G4IF35</accession>
<feature type="domain" description="CW-type" evidence="5">
    <location>
        <begin position="713"/>
        <end position="761"/>
    </location>
</feature>
<feature type="compositionally biased region" description="Polar residues" evidence="4">
    <location>
        <begin position="593"/>
        <end position="604"/>
    </location>
</feature>
<dbReference type="Gene3D" id="3.30.40.100">
    <property type="match status" value="1"/>
</dbReference>
<evidence type="ECO:0000256" key="4">
    <source>
        <dbReference type="SAM" id="MobiDB-lite"/>
    </source>
</evidence>
<feature type="region of interest" description="Disordered" evidence="4">
    <location>
        <begin position="216"/>
        <end position="236"/>
    </location>
</feature>
<sequence length="780" mass="83876">MLTRRAAALLGQGREDGQNSASSSHGQSQQQRQGSSSPSLAPSARPLGEFNGGTGSDRAPPPYIPLPEPLWELRRRFPSVTRTVLLQCIRCHRWVAQPVTKSPPQESEPEVTKEGEVISSSIIKASNASGENESGEERDGEEEWRSPRLQLHYDKVVGYVKGNAGERSGKKKELCPYFIPNPAVFTCQWTYCELEDTWSDLRGKWLGELYAAMGSAKNDNEGGSRKNGGVGDQEERKRLNLQLSRELHGRRSGRLAGGLHGTAGTRGESTKVQECATESTHSGGMADRVDNLVRSDEAVLAAFCWITCDSCGKLRRVHQPFPGGAPFVCSLALNIGSCSVPEIDGVSAIFGSARGHSALNRKLAYRDGDAALRGAVKSDAAVSHAKARQGTAQNSIGSQGCHPNSLESSIPLLRSLTAAVRKRSLGGFIKNILTTPDEVRSKREEVMKASLDLAGEKPSDIPKQQLEVESIAMRPSDPTLKVDLGEPHKVKVEEDPAVQPKQTGERGKISAAPPGSARGGAEDANIGGDAAPKCSRRLGCPPRPVMRPLSNSAERHAATGNSAQGNLTTQPGAAPARIKTEGSIGSGVMGINSKPNAKSGTDTGRTARPESGREAGIESKSNSSDGHSSFSTGNSARCTRRQLKLTEMLAQVDSGKLPSPSSAVTGNVSKNKNDNRGAATANRSQASGHKASRRTDRNCSKVEEASTSEDEEGYEVTHWVCCDACDKWRVLSKKLPHGTKRWECTMRGDGTTCDDTDDEVKMNREEKRKKAHKELKRRRT</sequence>
<feature type="compositionally biased region" description="Acidic residues" evidence="4">
    <location>
        <begin position="133"/>
        <end position="142"/>
    </location>
</feature>
<feature type="compositionally biased region" description="Basic and acidic residues" evidence="4">
    <location>
        <begin position="693"/>
        <end position="704"/>
    </location>
</feature>
<dbReference type="AlphaFoldDB" id="A0A1G4IF35"/>
<dbReference type="PROSITE" id="PS51050">
    <property type="entry name" value="ZF_CW"/>
    <property type="match status" value="1"/>
</dbReference>